<dbReference type="PROSITE" id="PS00198">
    <property type="entry name" value="4FE4S_FER_1"/>
    <property type="match status" value="5"/>
</dbReference>
<dbReference type="Gene3D" id="3.30.70.3270">
    <property type="match status" value="1"/>
</dbReference>
<feature type="domain" description="4Fe-4S ferredoxin-type" evidence="2">
    <location>
        <begin position="243"/>
        <end position="272"/>
    </location>
</feature>
<gene>
    <name evidence="3" type="ordered locus">Metev_1442</name>
</gene>
<feature type="domain" description="4Fe-4S ferredoxin-type" evidence="2">
    <location>
        <begin position="40"/>
        <end position="69"/>
    </location>
</feature>
<reference evidence="3 4" key="1">
    <citation type="submission" date="2010-06" db="EMBL/GenBank/DDBJ databases">
        <title>Complete sequence chromosome of Methanohalobium evestigatum Z-7303.</title>
        <authorList>
            <consortium name="US DOE Joint Genome Institute"/>
            <person name="Lucas S."/>
            <person name="Copeland A."/>
            <person name="Lapidus A."/>
            <person name="Cheng J.-F."/>
            <person name="Bruce D."/>
            <person name="Goodwin L."/>
            <person name="Pitluck S."/>
            <person name="Saunders E."/>
            <person name="Detter J.C."/>
            <person name="Han C."/>
            <person name="Tapia R."/>
            <person name="Land M."/>
            <person name="Hauser L."/>
            <person name="Kyrpides N."/>
            <person name="Mikhailova N."/>
            <person name="Sieprawska-Lupa M."/>
            <person name="Whitman W.B."/>
            <person name="Anderson I."/>
            <person name="Woyke T."/>
        </authorList>
    </citation>
    <scope>NUCLEOTIDE SEQUENCE [LARGE SCALE GENOMIC DNA]</scope>
    <source>
        <strain evidence="4">ATCC BAA-1072 / DSM 3721 / NBRC 107634 / OCM 161 / Z-7303</strain>
    </source>
</reference>
<dbReference type="Gene3D" id="3.30.70.20">
    <property type="match status" value="4"/>
</dbReference>
<dbReference type="AlphaFoldDB" id="D7E9M4"/>
<name>D7E9M4_METEZ</name>
<dbReference type="Pfam" id="PF12838">
    <property type="entry name" value="Fer4_7"/>
    <property type="match status" value="2"/>
</dbReference>
<proteinExistence type="predicted"/>
<dbReference type="PIRSF" id="PIRSF005658">
    <property type="entry name" value="FwdF"/>
    <property type="match status" value="1"/>
</dbReference>
<dbReference type="GO" id="GO:0016491">
    <property type="term" value="F:oxidoreductase activity"/>
    <property type="evidence" value="ECO:0007669"/>
    <property type="project" value="UniProtKB-ARBA"/>
</dbReference>
<dbReference type="InterPro" id="IPR017900">
    <property type="entry name" value="4Fe4S_Fe_S_CS"/>
</dbReference>
<dbReference type="GeneID" id="9347081"/>
<dbReference type="CDD" id="cd10549">
    <property type="entry name" value="MtMvhB_like"/>
    <property type="match status" value="2"/>
</dbReference>
<dbReference type="STRING" id="644295.Metev_1442"/>
<feature type="domain" description="4Fe-4S ferredoxin-type" evidence="2">
    <location>
        <begin position="310"/>
        <end position="339"/>
    </location>
</feature>
<dbReference type="HOGENOM" id="CLU_050974_0_0_2"/>
<protein>
    <submittedName>
        <fullName evidence="3">4Fe-4S ferredoxin iron-sulfur binding domain protein</fullName>
    </submittedName>
</protein>
<evidence type="ECO:0000256" key="1">
    <source>
        <dbReference type="SAM" id="MobiDB-lite"/>
    </source>
</evidence>
<dbReference type="OrthoDB" id="23833at2157"/>
<feature type="compositionally biased region" description="Basic and acidic residues" evidence="1">
    <location>
        <begin position="420"/>
        <end position="447"/>
    </location>
</feature>
<organism evidence="3 4">
    <name type="scientific">Methanohalobium evestigatum (strain ATCC BAA-1072 / DSM 3721 / NBRC 107634 / OCM 161 / Z-7303)</name>
    <dbReference type="NCBI Taxonomy" id="644295"/>
    <lineage>
        <taxon>Archaea</taxon>
        <taxon>Methanobacteriati</taxon>
        <taxon>Methanobacteriota</taxon>
        <taxon>Stenosarchaea group</taxon>
        <taxon>Methanomicrobia</taxon>
        <taxon>Methanosarcinales</taxon>
        <taxon>Methanosarcinaceae</taxon>
        <taxon>Methanohalobium</taxon>
    </lineage>
</organism>
<keyword evidence="4" id="KW-1185">Reference proteome</keyword>
<sequence>MQNTPDENENSDKNTIKVTKDMDVQGSHFIYKQFTEKSRKELDYDYKRCTGCGLCVKICPTQALELGPMHEIATGMDAPPVTLDIEKCTFCGMCAKFCPVNAFKMEISGEVPSEDSYPEFDSYVKINNNCLPCLLCESSCPEDAIEVKLNIPKKEDITPFDENAEGEIEIDTEKCNLCGLCSHFCDAFIMLEKEPSPTDPSPFEQLMVDEDECDYCMLCQDICPEDAIKVKGKKPCEPPAIEGEVHIDEDKCTRCGWCREVCPYDAVEIKKPFEGEITLKENNIKRCDPHGCQACFNVCPAHLWYVPEDKNIAIKEDYCIYCGACENACPENVMSVKRTQVHHTKIPDAPWASQWEDAIESMITSKRKHPDTSRTVEVEKEPSKEHEEVEFPEIDESLLKAARERINSTKPALKNINVRRKWEKESSEETRKEFREKFKNKKEGNSK</sequence>
<evidence type="ECO:0000259" key="2">
    <source>
        <dbReference type="PROSITE" id="PS51379"/>
    </source>
</evidence>
<dbReference type="Pfam" id="PF00037">
    <property type="entry name" value="Fer4"/>
    <property type="match status" value="2"/>
</dbReference>
<feature type="domain" description="4Fe-4S ferredoxin-type" evidence="2">
    <location>
        <begin position="204"/>
        <end position="233"/>
    </location>
</feature>
<accession>D7E9M4</accession>
<feature type="compositionally biased region" description="Basic and acidic residues" evidence="1">
    <location>
        <begin position="370"/>
        <end position="389"/>
    </location>
</feature>
<dbReference type="SUPFAM" id="SSF54862">
    <property type="entry name" value="4Fe-4S ferredoxins"/>
    <property type="match status" value="2"/>
</dbReference>
<dbReference type="InterPro" id="IPR017896">
    <property type="entry name" value="4Fe4S_Fe-S-bd"/>
</dbReference>
<evidence type="ECO:0000313" key="3">
    <source>
        <dbReference type="EMBL" id="ADI74296.1"/>
    </source>
</evidence>
<dbReference type="Proteomes" id="UP000000391">
    <property type="component" value="Chromosome"/>
</dbReference>
<dbReference type="PANTHER" id="PTHR43193">
    <property type="match status" value="1"/>
</dbReference>
<dbReference type="InterPro" id="IPR043256">
    <property type="entry name" value="MvhB-like"/>
</dbReference>
<feature type="domain" description="4Fe-4S ferredoxin-type" evidence="2">
    <location>
        <begin position="275"/>
        <end position="309"/>
    </location>
</feature>
<dbReference type="EMBL" id="CP002069">
    <property type="protein sequence ID" value="ADI74296.1"/>
    <property type="molecule type" value="Genomic_DNA"/>
</dbReference>
<dbReference type="KEGG" id="mev:Metev_1442"/>
<dbReference type="InterPro" id="IPR052977">
    <property type="entry name" value="Polyferredoxin-like_ET"/>
</dbReference>
<dbReference type="PROSITE" id="PS51379">
    <property type="entry name" value="4FE4S_FER_2"/>
    <property type="match status" value="8"/>
</dbReference>
<dbReference type="PANTHER" id="PTHR43193:SF2">
    <property type="entry name" value="POLYFERREDOXIN PROTEIN FWDF"/>
    <property type="match status" value="1"/>
</dbReference>
<feature type="region of interest" description="Disordered" evidence="1">
    <location>
        <begin position="419"/>
        <end position="447"/>
    </location>
</feature>
<feature type="domain" description="4Fe-4S ferredoxin-type" evidence="2">
    <location>
        <begin position="166"/>
        <end position="195"/>
    </location>
</feature>
<feature type="domain" description="4Fe-4S ferredoxin-type" evidence="2">
    <location>
        <begin position="79"/>
        <end position="108"/>
    </location>
</feature>
<evidence type="ECO:0000313" key="4">
    <source>
        <dbReference type="Proteomes" id="UP000000391"/>
    </source>
</evidence>
<feature type="domain" description="4Fe-4S ferredoxin-type" evidence="2">
    <location>
        <begin position="122"/>
        <end position="150"/>
    </location>
</feature>
<feature type="region of interest" description="Disordered" evidence="1">
    <location>
        <begin position="366"/>
        <end position="394"/>
    </location>
</feature>
<dbReference type="RefSeq" id="WP_013194861.1">
    <property type="nucleotide sequence ID" value="NC_014253.1"/>
</dbReference>